<dbReference type="EMBL" id="LR797211">
    <property type="protein sequence ID" value="CAB4194405.1"/>
    <property type="molecule type" value="Genomic_DNA"/>
</dbReference>
<name>A0A6J5MWC3_9CAUD</name>
<gene>
    <name evidence="2" type="ORF">UFOVP1191_15</name>
    <name evidence="3" type="ORF">UFOVP1252_44</name>
    <name evidence="1" type="ORF">UFOVP529_77</name>
</gene>
<dbReference type="EMBL" id="LR796510">
    <property type="protein sequence ID" value="CAB4149293.1"/>
    <property type="molecule type" value="Genomic_DNA"/>
</dbReference>
<organism evidence="1">
    <name type="scientific">uncultured Caudovirales phage</name>
    <dbReference type="NCBI Taxonomy" id="2100421"/>
    <lineage>
        <taxon>Viruses</taxon>
        <taxon>Duplodnaviria</taxon>
        <taxon>Heunggongvirae</taxon>
        <taxon>Uroviricota</taxon>
        <taxon>Caudoviricetes</taxon>
        <taxon>Peduoviridae</taxon>
        <taxon>Maltschvirus</taxon>
        <taxon>Maltschvirus maltsch</taxon>
    </lineage>
</organism>
<evidence type="ECO:0000313" key="2">
    <source>
        <dbReference type="EMBL" id="CAB4189783.1"/>
    </source>
</evidence>
<protein>
    <submittedName>
        <fullName evidence="1">Uncharacterized protein</fullName>
    </submittedName>
</protein>
<sequence length="75" mass="8690">MSERRKLGMCNYCQALGPVFEQEDAAGVPTFLICRNCITDVFVGFTVEEKRQAIRRRHNPSFNNWLDTWLHDAGE</sequence>
<accession>A0A6J5MWC3</accession>
<evidence type="ECO:0000313" key="1">
    <source>
        <dbReference type="EMBL" id="CAB4149293.1"/>
    </source>
</evidence>
<evidence type="ECO:0000313" key="3">
    <source>
        <dbReference type="EMBL" id="CAB4194405.1"/>
    </source>
</evidence>
<proteinExistence type="predicted"/>
<reference evidence="1" key="1">
    <citation type="submission" date="2020-04" db="EMBL/GenBank/DDBJ databases">
        <authorList>
            <person name="Chiriac C."/>
            <person name="Salcher M."/>
            <person name="Ghai R."/>
            <person name="Kavagutti S V."/>
        </authorList>
    </citation>
    <scope>NUCLEOTIDE SEQUENCE</scope>
</reference>
<dbReference type="EMBL" id="LR797158">
    <property type="protein sequence ID" value="CAB4189783.1"/>
    <property type="molecule type" value="Genomic_DNA"/>
</dbReference>